<dbReference type="InterPro" id="IPR039184">
    <property type="entry name" value="SARM1"/>
</dbReference>
<dbReference type="OrthoDB" id="202764at2759"/>
<reference evidence="9" key="3">
    <citation type="submission" date="2016-03" db="UniProtKB">
        <authorList>
            <consortium name="EnsemblProtists"/>
        </authorList>
    </citation>
    <scope>IDENTIFICATION</scope>
</reference>
<feature type="coiled-coil region" evidence="5">
    <location>
        <begin position="242"/>
        <end position="276"/>
    </location>
</feature>
<dbReference type="GeneID" id="17305136"/>
<sequence length="529" mass="61244">MEKIRAEGVSVKILMELSREEMVKELSLSEVQADALVATMKEEEERLTSVRTWSEEEVVEWLGSLGKEFAAYEDSFLFHNVNGDLLLDLTAEDLVDDLGVDKLGHRMQILDEIAYLKKICYKSARSSKGLARNQMNLPSFDEIENLKRQKAIRLQSNLDVLKHKVNQMRDAEAKAKLLARQAEAEAGKIQTQLRRLKTEPKEQGKNDKLNKRGVPGQCTFKPKLNPTSLEIVERTFGDSDIHRRFESQKATKEKKLKELQKMLSADDKTEAELREKYMKYFQEKLEWDTSSGVQESKVDSFLSNPAAYNVELTDKQIRHIRRLKGAPQYVAIYHACLISDFLQRNWLKAANEAKAKSENKQAATLKQPNKLDKYFIERFKWKEVNNGRLDDLLDNSKAYELELSEQQLAHFRNLEVSKKKHAIFQALQTQSFLMRNAADVRRREQAQLKAFEVPRPYSAVSGRGGRNVVRSFLERYHQDMETRQERKKALVDKVKKEDPNFKECTFRPNLHARSESPELAENFAEEQTA</sequence>
<gene>
    <name evidence="8" type="ORF">GUITHDRAFT_105768</name>
</gene>
<dbReference type="PaxDb" id="55529-EKX48624"/>
<dbReference type="GO" id="GO:0003953">
    <property type="term" value="F:NAD+ nucleosidase activity"/>
    <property type="evidence" value="ECO:0007669"/>
    <property type="project" value="InterPro"/>
</dbReference>
<evidence type="ECO:0000313" key="8">
    <source>
        <dbReference type="EMBL" id="EKX48624.1"/>
    </source>
</evidence>
<keyword evidence="3" id="KW-0677">Repeat</keyword>
<evidence type="ECO:0000313" key="10">
    <source>
        <dbReference type="Proteomes" id="UP000011087"/>
    </source>
</evidence>
<dbReference type="PANTHER" id="PTHR22998:SF1">
    <property type="entry name" value="NAD(+) HYDROLASE SARM1"/>
    <property type="match status" value="1"/>
</dbReference>
<dbReference type="RefSeq" id="XP_005835604.1">
    <property type="nucleotide sequence ID" value="XM_005835547.1"/>
</dbReference>
<dbReference type="Proteomes" id="UP000011087">
    <property type="component" value="Unassembled WGS sequence"/>
</dbReference>
<reference evidence="10" key="2">
    <citation type="submission" date="2012-11" db="EMBL/GenBank/DDBJ databases">
        <authorList>
            <person name="Kuo A."/>
            <person name="Curtis B.A."/>
            <person name="Tanifuji G."/>
            <person name="Burki F."/>
            <person name="Gruber A."/>
            <person name="Irimia M."/>
            <person name="Maruyama S."/>
            <person name="Arias M.C."/>
            <person name="Ball S.G."/>
            <person name="Gile G.H."/>
            <person name="Hirakawa Y."/>
            <person name="Hopkins J.F."/>
            <person name="Rensing S.A."/>
            <person name="Schmutz J."/>
            <person name="Symeonidi A."/>
            <person name="Elias M."/>
            <person name="Eveleigh R.J."/>
            <person name="Herman E.K."/>
            <person name="Klute M.J."/>
            <person name="Nakayama T."/>
            <person name="Obornik M."/>
            <person name="Reyes-Prieto A."/>
            <person name="Armbrust E.V."/>
            <person name="Aves S.J."/>
            <person name="Beiko R.G."/>
            <person name="Coutinho P."/>
            <person name="Dacks J.B."/>
            <person name="Durnford D.G."/>
            <person name="Fast N.M."/>
            <person name="Green B.R."/>
            <person name="Grisdale C."/>
            <person name="Hempe F."/>
            <person name="Henrissat B."/>
            <person name="Hoppner M.P."/>
            <person name="Ishida K.-I."/>
            <person name="Kim E."/>
            <person name="Koreny L."/>
            <person name="Kroth P.G."/>
            <person name="Liu Y."/>
            <person name="Malik S.-B."/>
            <person name="Maier U.G."/>
            <person name="McRose D."/>
            <person name="Mock T."/>
            <person name="Neilson J.A."/>
            <person name="Onodera N.T."/>
            <person name="Poole A.M."/>
            <person name="Pritham E.J."/>
            <person name="Richards T.A."/>
            <person name="Rocap G."/>
            <person name="Roy S.W."/>
            <person name="Sarai C."/>
            <person name="Schaack S."/>
            <person name="Shirato S."/>
            <person name="Slamovits C.H."/>
            <person name="Spencer D.F."/>
            <person name="Suzuki S."/>
            <person name="Worden A.Z."/>
            <person name="Zauner S."/>
            <person name="Barry K."/>
            <person name="Bell C."/>
            <person name="Bharti A.K."/>
            <person name="Crow J.A."/>
            <person name="Grimwood J."/>
            <person name="Kramer R."/>
            <person name="Lindquist E."/>
            <person name="Lucas S."/>
            <person name="Salamov A."/>
            <person name="McFadden G.I."/>
            <person name="Lane C.E."/>
            <person name="Keeling P.J."/>
            <person name="Gray M.W."/>
            <person name="Grigoriev I.V."/>
            <person name="Archibald J.M."/>
        </authorList>
    </citation>
    <scope>NUCLEOTIDE SEQUENCE</scope>
    <source>
        <strain evidence="10">CCMP2712</strain>
    </source>
</reference>
<dbReference type="PROSITE" id="PS50105">
    <property type="entry name" value="SAM_DOMAIN"/>
    <property type="match status" value="1"/>
</dbReference>
<dbReference type="AlphaFoldDB" id="L1JKD6"/>
<dbReference type="GO" id="GO:0035591">
    <property type="term" value="F:signaling adaptor activity"/>
    <property type="evidence" value="ECO:0007669"/>
    <property type="project" value="InterPro"/>
</dbReference>
<evidence type="ECO:0000256" key="6">
    <source>
        <dbReference type="SAM" id="MobiDB-lite"/>
    </source>
</evidence>
<evidence type="ECO:0000256" key="5">
    <source>
        <dbReference type="SAM" id="Coils"/>
    </source>
</evidence>
<evidence type="ECO:0000256" key="2">
    <source>
        <dbReference type="ARBA" id="ARBA00022490"/>
    </source>
</evidence>
<accession>L1JKD6</accession>
<evidence type="ECO:0000313" key="9">
    <source>
        <dbReference type="EnsemblProtists" id="EKX48624"/>
    </source>
</evidence>
<dbReference type="EMBL" id="JH992985">
    <property type="protein sequence ID" value="EKX48624.1"/>
    <property type="molecule type" value="Genomic_DNA"/>
</dbReference>
<protein>
    <recommendedName>
        <fullName evidence="7">SAM domain-containing protein</fullName>
    </recommendedName>
</protein>
<evidence type="ECO:0000256" key="4">
    <source>
        <dbReference type="ARBA" id="ARBA00022801"/>
    </source>
</evidence>
<dbReference type="SUPFAM" id="SSF47769">
    <property type="entry name" value="SAM/Pointed domain"/>
    <property type="match status" value="1"/>
</dbReference>
<name>L1JKD6_GUITC</name>
<keyword evidence="4" id="KW-0378">Hydrolase</keyword>
<keyword evidence="10" id="KW-1185">Reference proteome</keyword>
<comment type="subcellular location">
    <subcellularLocation>
        <location evidence="1">Cytoplasm</location>
    </subcellularLocation>
</comment>
<dbReference type="InterPro" id="IPR001660">
    <property type="entry name" value="SAM"/>
</dbReference>
<evidence type="ECO:0000256" key="3">
    <source>
        <dbReference type="ARBA" id="ARBA00022737"/>
    </source>
</evidence>
<keyword evidence="2" id="KW-0963">Cytoplasm</keyword>
<dbReference type="GO" id="GO:0048678">
    <property type="term" value="P:response to axon injury"/>
    <property type="evidence" value="ECO:0007669"/>
    <property type="project" value="InterPro"/>
</dbReference>
<dbReference type="STRING" id="905079.L1JKD6"/>
<organism evidence="8">
    <name type="scientific">Guillardia theta (strain CCMP2712)</name>
    <name type="common">Cryptophyte</name>
    <dbReference type="NCBI Taxonomy" id="905079"/>
    <lineage>
        <taxon>Eukaryota</taxon>
        <taxon>Cryptophyceae</taxon>
        <taxon>Pyrenomonadales</taxon>
        <taxon>Geminigeraceae</taxon>
        <taxon>Guillardia</taxon>
    </lineage>
</organism>
<evidence type="ECO:0000256" key="1">
    <source>
        <dbReference type="ARBA" id="ARBA00004496"/>
    </source>
</evidence>
<dbReference type="Gene3D" id="1.10.150.50">
    <property type="entry name" value="Transcription Factor, Ets-1"/>
    <property type="match status" value="1"/>
</dbReference>
<keyword evidence="5" id="KW-0175">Coiled coil</keyword>
<feature type="region of interest" description="Disordered" evidence="6">
    <location>
        <begin position="506"/>
        <end position="529"/>
    </location>
</feature>
<dbReference type="SMART" id="SM00454">
    <property type="entry name" value="SAM"/>
    <property type="match status" value="1"/>
</dbReference>
<feature type="compositionally biased region" description="Basic and acidic residues" evidence="6">
    <location>
        <begin position="196"/>
        <end position="210"/>
    </location>
</feature>
<feature type="domain" description="SAM" evidence="7">
    <location>
        <begin position="53"/>
        <end position="119"/>
    </location>
</feature>
<dbReference type="EnsemblProtists" id="EKX48624">
    <property type="protein sequence ID" value="EKX48624"/>
    <property type="gene ID" value="GUITHDRAFT_105768"/>
</dbReference>
<dbReference type="GO" id="GO:0034128">
    <property type="term" value="P:negative regulation of MyD88-independent toll-like receptor signaling pathway"/>
    <property type="evidence" value="ECO:0007669"/>
    <property type="project" value="InterPro"/>
</dbReference>
<dbReference type="InterPro" id="IPR013761">
    <property type="entry name" value="SAM/pointed_sf"/>
</dbReference>
<feature type="region of interest" description="Disordered" evidence="6">
    <location>
        <begin position="189"/>
        <end position="215"/>
    </location>
</feature>
<dbReference type="GO" id="GO:0005737">
    <property type="term" value="C:cytoplasm"/>
    <property type="evidence" value="ECO:0007669"/>
    <property type="project" value="UniProtKB-SubCell"/>
</dbReference>
<dbReference type="PANTHER" id="PTHR22998">
    <property type="entry name" value="SARM1"/>
    <property type="match status" value="1"/>
</dbReference>
<dbReference type="Pfam" id="PF00536">
    <property type="entry name" value="SAM_1"/>
    <property type="match status" value="1"/>
</dbReference>
<proteinExistence type="predicted"/>
<dbReference type="HOGENOM" id="CLU_515320_0_0_1"/>
<reference evidence="8 10" key="1">
    <citation type="journal article" date="2012" name="Nature">
        <title>Algal genomes reveal evolutionary mosaicism and the fate of nucleomorphs.</title>
        <authorList>
            <consortium name="DOE Joint Genome Institute"/>
            <person name="Curtis B.A."/>
            <person name="Tanifuji G."/>
            <person name="Burki F."/>
            <person name="Gruber A."/>
            <person name="Irimia M."/>
            <person name="Maruyama S."/>
            <person name="Arias M.C."/>
            <person name="Ball S.G."/>
            <person name="Gile G.H."/>
            <person name="Hirakawa Y."/>
            <person name="Hopkins J.F."/>
            <person name="Kuo A."/>
            <person name="Rensing S.A."/>
            <person name="Schmutz J."/>
            <person name="Symeonidi A."/>
            <person name="Elias M."/>
            <person name="Eveleigh R.J."/>
            <person name="Herman E.K."/>
            <person name="Klute M.J."/>
            <person name="Nakayama T."/>
            <person name="Obornik M."/>
            <person name="Reyes-Prieto A."/>
            <person name="Armbrust E.V."/>
            <person name="Aves S.J."/>
            <person name="Beiko R.G."/>
            <person name="Coutinho P."/>
            <person name="Dacks J.B."/>
            <person name="Durnford D.G."/>
            <person name="Fast N.M."/>
            <person name="Green B.R."/>
            <person name="Grisdale C.J."/>
            <person name="Hempel F."/>
            <person name="Henrissat B."/>
            <person name="Hoppner M.P."/>
            <person name="Ishida K."/>
            <person name="Kim E."/>
            <person name="Koreny L."/>
            <person name="Kroth P.G."/>
            <person name="Liu Y."/>
            <person name="Malik S.B."/>
            <person name="Maier U.G."/>
            <person name="McRose D."/>
            <person name="Mock T."/>
            <person name="Neilson J.A."/>
            <person name="Onodera N.T."/>
            <person name="Poole A.M."/>
            <person name="Pritham E.J."/>
            <person name="Richards T.A."/>
            <person name="Rocap G."/>
            <person name="Roy S.W."/>
            <person name="Sarai C."/>
            <person name="Schaack S."/>
            <person name="Shirato S."/>
            <person name="Slamovits C.H."/>
            <person name="Spencer D.F."/>
            <person name="Suzuki S."/>
            <person name="Worden A.Z."/>
            <person name="Zauner S."/>
            <person name="Barry K."/>
            <person name="Bell C."/>
            <person name="Bharti A.K."/>
            <person name="Crow J.A."/>
            <person name="Grimwood J."/>
            <person name="Kramer R."/>
            <person name="Lindquist E."/>
            <person name="Lucas S."/>
            <person name="Salamov A."/>
            <person name="McFadden G.I."/>
            <person name="Lane C.E."/>
            <person name="Keeling P.J."/>
            <person name="Gray M.W."/>
            <person name="Grigoriev I.V."/>
            <person name="Archibald J.M."/>
        </authorList>
    </citation>
    <scope>NUCLEOTIDE SEQUENCE</scope>
    <source>
        <strain evidence="8 10">CCMP2712</strain>
    </source>
</reference>
<evidence type="ECO:0000259" key="7">
    <source>
        <dbReference type="PROSITE" id="PS50105"/>
    </source>
</evidence>
<dbReference type="KEGG" id="gtt:GUITHDRAFT_105768"/>